<dbReference type="AlphaFoldDB" id="Q03YX7"/>
<sequence>MQNMNQKQNSSQALLLLLML</sequence>
<dbReference type="KEGG" id="lme:LEUM_0479"/>
<dbReference type="EMBL" id="CP000414">
    <property type="protein sequence ID" value="ABJ61595.1"/>
    <property type="molecule type" value="Genomic_DNA"/>
</dbReference>
<name>Q03YX7_LEUMM</name>
<evidence type="ECO:0000313" key="1">
    <source>
        <dbReference type="EMBL" id="ABJ61595.1"/>
    </source>
</evidence>
<keyword evidence="2" id="KW-1185">Reference proteome</keyword>
<organism evidence="1 2">
    <name type="scientific">Leuconostoc mesenteroides subsp. mesenteroides (strain ATCC 8293 / DSM 20343 / BCRC 11652 / CCM 1803 / JCM 6124 / NCDO 523 / NBRC 100496 / NCIMB 8023 / NCTC 12954 / NRRL B-1118 / 37Y)</name>
    <dbReference type="NCBI Taxonomy" id="203120"/>
    <lineage>
        <taxon>Bacteria</taxon>
        <taxon>Bacillati</taxon>
        <taxon>Bacillota</taxon>
        <taxon>Bacilli</taxon>
        <taxon>Lactobacillales</taxon>
        <taxon>Lactobacillaceae</taxon>
        <taxon>Leuconostoc</taxon>
    </lineage>
</organism>
<evidence type="ECO:0000313" key="2">
    <source>
        <dbReference type="Proteomes" id="UP000000362"/>
    </source>
</evidence>
<proteinExistence type="predicted"/>
<accession>Q03YX7</accession>
<reference evidence="1 2" key="1">
    <citation type="journal article" date="2006" name="Proc. Natl. Acad. Sci. U.S.A.">
        <title>Comparative genomics of the lactic acid bacteria.</title>
        <authorList>
            <person name="Makarova K."/>
            <person name="Slesarev A."/>
            <person name="Wolf Y."/>
            <person name="Sorokin A."/>
            <person name="Mirkin B."/>
            <person name="Koonin E."/>
            <person name="Pavlov A."/>
            <person name="Pavlova N."/>
            <person name="Karamychev V."/>
            <person name="Polouchine N."/>
            <person name="Shakhova V."/>
            <person name="Grigoriev I."/>
            <person name="Lou Y."/>
            <person name="Rohksar D."/>
            <person name="Lucas S."/>
            <person name="Huang K."/>
            <person name="Goodstein D.M."/>
            <person name="Hawkins T."/>
            <person name="Plengvidhya V."/>
            <person name="Welker D."/>
            <person name="Hughes J."/>
            <person name="Goh Y."/>
            <person name="Benson A."/>
            <person name="Baldwin K."/>
            <person name="Lee J.H."/>
            <person name="Diaz-Muniz I."/>
            <person name="Dosti B."/>
            <person name="Smeianov V."/>
            <person name="Wechter W."/>
            <person name="Barabote R."/>
            <person name="Lorca G."/>
            <person name="Altermann E."/>
            <person name="Barrangou R."/>
            <person name="Ganesan B."/>
            <person name="Xie Y."/>
            <person name="Rawsthorne H."/>
            <person name="Tamir D."/>
            <person name="Parker C."/>
            <person name="Breidt F."/>
            <person name="Broadbent J."/>
            <person name="Hutkins R."/>
            <person name="O'Sullivan D."/>
            <person name="Steele J."/>
            <person name="Unlu G."/>
            <person name="Saier M."/>
            <person name="Klaenhammer T."/>
            <person name="Richardson P."/>
            <person name="Kozyavkin S."/>
            <person name="Weimer B."/>
            <person name="Mills D."/>
        </authorList>
    </citation>
    <scope>NUCLEOTIDE SEQUENCE [LARGE SCALE GENOMIC DNA]</scope>
    <source>
        <strain evidence="2">ATCC 8293 / DSM 20343 / BCRC 11652 / CCM 1803 / JCM 6124 / NCDO 523 / NBRC 100496 / NCIMB 8023 / NCTC 12954 / NRRL B-1118 / 37Y</strain>
    </source>
</reference>
<gene>
    <name evidence="1" type="ordered locus">LEUM_0479</name>
</gene>
<dbReference type="Proteomes" id="UP000000362">
    <property type="component" value="Chromosome"/>
</dbReference>
<dbReference type="EnsemblBacteria" id="ABJ61595">
    <property type="protein sequence ID" value="ABJ61595"/>
    <property type="gene ID" value="LEUM_0479"/>
</dbReference>
<dbReference type="HOGENOM" id="CLU_3428244_0_0_9"/>
<protein>
    <submittedName>
        <fullName evidence="1">Uncharacterized protein</fullName>
    </submittedName>
</protein>